<sequence length="89" mass="10021">GRRYAEYLQVEKFISRGKEAQIRFGGTSYQKKLLQDFHRDYGKWLATGEGIKTEMKRLEQLQAPTPPEIPEAPPRMITPGVAGAGVLNC</sequence>
<evidence type="ECO:0000313" key="1">
    <source>
        <dbReference type="EMBL" id="GAG80020.1"/>
    </source>
</evidence>
<accession>X1AC83</accession>
<protein>
    <submittedName>
        <fullName evidence="1">Uncharacterized protein</fullName>
    </submittedName>
</protein>
<gene>
    <name evidence="1" type="ORF">S01H4_35606</name>
</gene>
<proteinExistence type="predicted"/>
<feature type="non-terminal residue" evidence="1">
    <location>
        <position position="1"/>
    </location>
</feature>
<comment type="caution">
    <text evidence="1">The sequence shown here is derived from an EMBL/GenBank/DDBJ whole genome shotgun (WGS) entry which is preliminary data.</text>
</comment>
<dbReference type="AlphaFoldDB" id="X1AC83"/>
<organism evidence="1">
    <name type="scientific">marine sediment metagenome</name>
    <dbReference type="NCBI Taxonomy" id="412755"/>
    <lineage>
        <taxon>unclassified sequences</taxon>
        <taxon>metagenomes</taxon>
        <taxon>ecological metagenomes</taxon>
    </lineage>
</organism>
<reference evidence="1" key="1">
    <citation type="journal article" date="2014" name="Front. Microbiol.">
        <title>High frequency of phylogenetically diverse reductive dehalogenase-homologous genes in deep subseafloor sedimentary metagenomes.</title>
        <authorList>
            <person name="Kawai M."/>
            <person name="Futagami T."/>
            <person name="Toyoda A."/>
            <person name="Takaki Y."/>
            <person name="Nishi S."/>
            <person name="Hori S."/>
            <person name="Arai W."/>
            <person name="Tsubouchi T."/>
            <person name="Morono Y."/>
            <person name="Uchiyama I."/>
            <person name="Ito T."/>
            <person name="Fujiyama A."/>
            <person name="Inagaki F."/>
            <person name="Takami H."/>
        </authorList>
    </citation>
    <scope>NUCLEOTIDE SEQUENCE</scope>
    <source>
        <strain evidence="1">Expedition CK06-06</strain>
    </source>
</reference>
<name>X1AC83_9ZZZZ</name>
<dbReference type="EMBL" id="BART01018951">
    <property type="protein sequence ID" value="GAG80020.1"/>
    <property type="molecule type" value="Genomic_DNA"/>
</dbReference>